<dbReference type="EMBL" id="MUYF01000003">
    <property type="protein sequence ID" value="OOL81678.1"/>
    <property type="molecule type" value="Genomic_DNA"/>
</dbReference>
<gene>
    <name evidence="6" type="ORF">B8A44_06905</name>
    <name evidence="5" type="ORF">BWX42_08225</name>
</gene>
<evidence type="ECO:0000256" key="1">
    <source>
        <dbReference type="ARBA" id="ARBA00022448"/>
    </source>
</evidence>
<dbReference type="PROSITE" id="PS00211">
    <property type="entry name" value="ABC_TRANSPORTER_1"/>
    <property type="match status" value="1"/>
</dbReference>
<evidence type="ECO:0000259" key="4">
    <source>
        <dbReference type="PROSITE" id="PS50893"/>
    </source>
</evidence>
<dbReference type="SMART" id="SM00382">
    <property type="entry name" value="AAA"/>
    <property type="match status" value="1"/>
</dbReference>
<evidence type="ECO:0000256" key="3">
    <source>
        <dbReference type="ARBA" id="ARBA00022840"/>
    </source>
</evidence>
<reference evidence="5 7" key="1">
    <citation type="submission" date="2017-01" db="EMBL/GenBank/DDBJ databases">
        <title>Complete Genome Sequence of Dolosigranulum pigrum isolated from a Patient with interstitial lung disease.</title>
        <authorList>
            <person name="Mukhopadhyay R."/>
            <person name="Joaquin J."/>
            <person name="Hogue R."/>
            <person name="Fitzgerald S."/>
            <person name="Jospin G."/>
            <person name="Eisen J.A."/>
            <person name="Chaturvedi V."/>
        </authorList>
    </citation>
    <scope>NUCLEOTIDE SEQUENCE [LARGE SCALE GENOMIC DNA]</scope>
    <source>
        <strain evidence="5 7">15S00348</strain>
    </source>
</reference>
<dbReference type="InterPro" id="IPR003593">
    <property type="entry name" value="AAA+_ATPase"/>
</dbReference>
<proteinExistence type="predicted"/>
<dbReference type="GO" id="GO:0005524">
    <property type="term" value="F:ATP binding"/>
    <property type="evidence" value="ECO:0007669"/>
    <property type="project" value="UniProtKB-KW"/>
</dbReference>
<keyword evidence="1" id="KW-0813">Transport</keyword>
<dbReference type="Gene3D" id="3.40.50.300">
    <property type="entry name" value="P-loop containing nucleotide triphosphate hydrolases"/>
    <property type="match status" value="1"/>
</dbReference>
<dbReference type="PANTHER" id="PTHR42939">
    <property type="entry name" value="ABC TRANSPORTER ATP-BINDING PROTEIN ALBC-RELATED"/>
    <property type="match status" value="1"/>
</dbReference>
<dbReference type="Proteomes" id="UP000249099">
    <property type="component" value="Unassembled WGS sequence"/>
</dbReference>
<dbReference type="PANTHER" id="PTHR42939:SF1">
    <property type="entry name" value="ABC TRANSPORTER ATP-BINDING PROTEIN ALBC-RELATED"/>
    <property type="match status" value="1"/>
</dbReference>
<dbReference type="RefSeq" id="WP_077863092.1">
    <property type="nucleotide sequence ID" value="NZ_CAJHJL010000003.1"/>
</dbReference>
<protein>
    <submittedName>
        <fullName evidence="5">ABC transporter</fullName>
    </submittedName>
</protein>
<keyword evidence="3" id="KW-0067">ATP-binding</keyword>
<dbReference type="InterPro" id="IPR003439">
    <property type="entry name" value="ABC_transporter-like_ATP-bd"/>
</dbReference>
<dbReference type="CDD" id="cd03230">
    <property type="entry name" value="ABC_DR_subfamily_A"/>
    <property type="match status" value="1"/>
</dbReference>
<dbReference type="EMBL" id="NAQV01000020">
    <property type="protein sequence ID" value="RAN62722.1"/>
    <property type="molecule type" value="Genomic_DNA"/>
</dbReference>
<dbReference type="SUPFAM" id="SSF52540">
    <property type="entry name" value="P-loop containing nucleoside triphosphate hydrolases"/>
    <property type="match status" value="1"/>
</dbReference>
<organism evidence="5 7">
    <name type="scientific">Dolosigranulum pigrum</name>
    <dbReference type="NCBI Taxonomy" id="29394"/>
    <lineage>
        <taxon>Bacteria</taxon>
        <taxon>Bacillati</taxon>
        <taxon>Bacillota</taxon>
        <taxon>Bacilli</taxon>
        <taxon>Lactobacillales</taxon>
        <taxon>Carnobacteriaceae</taxon>
        <taxon>Dolosigranulum</taxon>
    </lineage>
</organism>
<sequence length="267" mass="29864">MNKQYPILELKNIRKSFDGVVVLDDITLAVYPGEIIGYVGSNGAGKSTTIKIILGLLSADEGSVRVFGEEINTDDVLYKKRIGYLPENIALFDELSAKEYFEFLADLHGLNVRTAVDRSSKLLLLLNIDDEQFQSRIASYSKGMRQKVSIVASLLHNPDILFWDEPLNGLDASSIQVIKAVLNGLRDKGKSIFYSSHIMDTVEKLSDRIILLDNGHIKIDAAFEDLKDSSDYNLEKLFNHVTGFDKREELAQKFIEILYEEGGAVNG</sequence>
<evidence type="ECO:0000313" key="7">
    <source>
        <dbReference type="Proteomes" id="UP000190409"/>
    </source>
</evidence>
<comment type="caution">
    <text evidence="5">The sequence shown here is derived from an EMBL/GenBank/DDBJ whole genome shotgun (WGS) entry which is preliminary data.</text>
</comment>
<evidence type="ECO:0000313" key="8">
    <source>
        <dbReference type="Proteomes" id="UP000249099"/>
    </source>
</evidence>
<dbReference type="Pfam" id="PF00005">
    <property type="entry name" value="ABC_tran"/>
    <property type="match status" value="1"/>
</dbReference>
<evidence type="ECO:0000256" key="2">
    <source>
        <dbReference type="ARBA" id="ARBA00022741"/>
    </source>
</evidence>
<dbReference type="InterPro" id="IPR051782">
    <property type="entry name" value="ABC_Transporter_VariousFunc"/>
</dbReference>
<dbReference type="AlphaFoldDB" id="A0A1S8KPM0"/>
<evidence type="ECO:0000313" key="5">
    <source>
        <dbReference type="EMBL" id="OOL81678.1"/>
    </source>
</evidence>
<evidence type="ECO:0000313" key="6">
    <source>
        <dbReference type="EMBL" id="RAN62722.1"/>
    </source>
</evidence>
<dbReference type="GO" id="GO:0016887">
    <property type="term" value="F:ATP hydrolysis activity"/>
    <property type="evidence" value="ECO:0007669"/>
    <property type="project" value="InterPro"/>
</dbReference>
<keyword evidence="2" id="KW-0547">Nucleotide-binding</keyword>
<name>A0A1S8KPM0_9LACT</name>
<dbReference type="InterPro" id="IPR027417">
    <property type="entry name" value="P-loop_NTPase"/>
</dbReference>
<reference evidence="6 8" key="2">
    <citation type="submission" date="2017-03" db="EMBL/GenBank/DDBJ databases">
        <title>wgs assembly of Dolosigranulum pigrum KPL CDC strains.</title>
        <authorList>
            <person name="Brugger S.D."/>
            <person name="Pettigrew M."/>
            <person name="Kong Y."/>
            <person name="Lemon K.P."/>
        </authorList>
    </citation>
    <scope>NUCLEOTIDE SEQUENCE [LARGE SCALE GENOMIC DNA]</scope>
    <source>
        <strain evidence="6 8">KPL1931_CDC4294-98</strain>
    </source>
</reference>
<accession>A0A1S8KPM0</accession>
<dbReference type="Proteomes" id="UP000190409">
    <property type="component" value="Unassembled WGS sequence"/>
</dbReference>
<dbReference type="InterPro" id="IPR017871">
    <property type="entry name" value="ABC_transporter-like_CS"/>
</dbReference>
<feature type="domain" description="ABC transporter" evidence="4">
    <location>
        <begin position="8"/>
        <end position="239"/>
    </location>
</feature>
<dbReference type="PROSITE" id="PS50893">
    <property type="entry name" value="ABC_TRANSPORTER_2"/>
    <property type="match status" value="1"/>
</dbReference>